<evidence type="ECO:0000313" key="5">
    <source>
        <dbReference type="Proteomes" id="UP000664357"/>
    </source>
</evidence>
<evidence type="ECO:0000313" key="4">
    <source>
        <dbReference type="EMBL" id="MEO1770735.1"/>
    </source>
</evidence>
<dbReference type="InterPro" id="IPR006504">
    <property type="entry name" value="Tscrpt_reg_Spx/MgsR"/>
</dbReference>
<sequence>MIHVLLGNSCTSCRKTRRWLQEYGIPYEERNIDHEPLSKEELKHILTLCDEGVDAIISTRSQIYQSLGIDFGELTFNQLLILLSQFPKLVKRPIIFDEQRLQVGFNDEEIRALLPKEVKKSTRNYLYKSNLKTLCGDILPIQNELQ</sequence>
<dbReference type="RefSeq" id="WP_207703688.1">
    <property type="nucleotide sequence ID" value="NZ_JAFREL020000002.1"/>
</dbReference>
<organism evidence="4 5">
    <name type="scientific">Candidatus Enterococcus ferrettii</name>
    <dbReference type="NCBI Taxonomy" id="2815324"/>
    <lineage>
        <taxon>Bacteria</taxon>
        <taxon>Bacillati</taxon>
        <taxon>Bacillota</taxon>
        <taxon>Bacilli</taxon>
        <taxon>Lactobacillales</taxon>
        <taxon>Enterococcaceae</taxon>
        <taxon>Enterococcus</taxon>
    </lineage>
</organism>
<dbReference type="EMBL" id="JAFREL020000002">
    <property type="protein sequence ID" value="MEO1770735.1"/>
    <property type="molecule type" value="Genomic_DNA"/>
</dbReference>
<dbReference type="Proteomes" id="UP000664357">
    <property type="component" value="Unassembled WGS sequence"/>
</dbReference>
<protein>
    <submittedName>
        <fullName evidence="4">Regulatory protein spx</fullName>
    </submittedName>
</protein>
<dbReference type="InterPro" id="IPR006660">
    <property type="entry name" value="Arsenate_reductase-like"/>
</dbReference>
<dbReference type="CDD" id="cd03032">
    <property type="entry name" value="ArsC_Spx"/>
    <property type="match status" value="1"/>
</dbReference>
<gene>
    <name evidence="4" type="ORF">JZO67_002688</name>
</gene>
<evidence type="ECO:0000256" key="1">
    <source>
        <dbReference type="ARBA" id="ARBA00023157"/>
    </source>
</evidence>
<proteinExistence type="inferred from homology"/>
<keyword evidence="5" id="KW-1185">Reference proteome</keyword>
<keyword evidence="1" id="KW-1015">Disulfide bond</keyword>
<evidence type="ECO:0000256" key="2">
    <source>
        <dbReference type="ARBA" id="ARBA00023284"/>
    </source>
</evidence>
<name>A0ABV0ES11_9ENTE</name>
<dbReference type="Gene3D" id="3.40.30.10">
    <property type="entry name" value="Glutaredoxin"/>
    <property type="match status" value="1"/>
</dbReference>
<dbReference type="PROSITE" id="PS51353">
    <property type="entry name" value="ARSC"/>
    <property type="match status" value="1"/>
</dbReference>
<evidence type="ECO:0000256" key="3">
    <source>
        <dbReference type="PROSITE-ProRule" id="PRU01282"/>
    </source>
</evidence>
<comment type="caution">
    <text evidence="4">The sequence shown here is derived from an EMBL/GenBank/DDBJ whole genome shotgun (WGS) entry which is preliminary data.</text>
</comment>
<dbReference type="SUPFAM" id="SSF52833">
    <property type="entry name" value="Thioredoxin-like"/>
    <property type="match status" value="1"/>
</dbReference>
<keyword evidence="2" id="KW-0676">Redox-active center</keyword>
<dbReference type="InterPro" id="IPR036249">
    <property type="entry name" value="Thioredoxin-like_sf"/>
</dbReference>
<comment type="similarity">
    <text evidence="3">Belongs to the ArsC family.</text>
</comment>
<accession>A0ABV0ES11</accession>
<dbReference type="PANTHER" id="PTHR30041:SF7">
    <property type="entry name" value="GLOBAL TRANSCRIPTIONAL REGULATOR SPX"/>
    <property type="match status" value="1"/>
</dbReference>
<dbReference type="NCBIfam" id="NF002459">
    <property type="entry name" value="PRK01655.1"/>
    <property type="match status" value="1"/>
</dbReference>
<dbReference type="NCBIfam" id="TIGR01617">
    <property type="entry name" value="arsC_related"/>
    <property type="match status" value="1"/>
</dbReference>
<reference evidence="4 5" key="1">
    <citation type="submission" date="2024-02" db="EMBL/GenBank/DDBJ databases">
        <title>The Genome Sequence of Enterococcus sp. DIV0159.</title>
        <authorList>
            <person name="Earl A."/>
            <person name="Manson A."/>
            <person name="Gilmore M."/>
            <person name="Sanders J."/>
            <person name="Shea T."/>
            <person name="Howe W."/>
            <person name="Livny J."/>
            <person name="Cuomo C."/>
            <person name="Neafsey D."/>
            <person name="Birren B."/>
        </authorList>
    </citation>
    <scope>NUCLEOTIDE SEQUENCE [LARGE SCALE GENOMIC DNA]</scope>
    <source>
        <strain evidence="4 5">665A</strain>
    </source>
</reference>
<dbReference type="Pfam" id="PF03960">
    <property type="entry name" value="ArsC"/>
    <property type="match status" value="1"/>
</dbReference>
<dbReference type="PANTHER" id="PTHR30041">
    <property type="entry name" value="ARSENATE REDUCTASE"/>
    <property type="match status" value="1"/>
</dbReference>